<dbReference type="PANTHER" id="PTHR33052">
    <property type="entry name" value="DUF4228 DOMAIN PROTEIN-RELATED"/>
    <property type="match status" value="1"/>
</dbReference>
<evidence type="ECO:0000313" key="2">
    <source>
        <dbReference type="Proteomes" id="UP000813463"/>
    </source>
</evidence>
<feature type="chain" id="PRO_5040261156" evidence="1">
    <location>
        <begin position="18"/>
        <end position="211"/>
    </location>
</feature>
<feature type="signal peptide" evidence="1">
    <location>
        <begin position="1"/>
        <end position="17"/>
    </location>
</feature>
<proteinExistence type="predicted"/>
<protein>
    <submittedName>
        <fullName evidence="3">Uncharacterized protein</fullName>
    </submittedName>
</protein>
<dbReference type="InterPro" id="IPR025322">
    <property type="entry name" value="PADRE_dom"/>
</dbReference>
<organism evidence="2 3">
    <name type="scientific">Spinacia oleracea</name>
    <name type="common">Spinach</name>
    <dbReference type="NCBI Taxonomy" id="3562"/>
    <lineage>
        <taxon>Eukaryota</taxon>
        <taxon>Viridiplantae</taxon>
        <taxon>Streptophyta</taxon>
        <taxon>Embryophyta</taxon>
        <taxon>Tracheophyta</taxon>
        <taxon>Spermatophyta</taxon>
        <taxon>Magnoliopsida</taxon>
        <taxon>eudicotyledons</taxon>
        <taxon>Gunneridae</taxon>
        <taxon>Pentapetalae</taxon>
        <taxon>Caryophyllales</taxon>
        <taxon>Chenopodiaceae</taxon>
        <taxon>Chenopodioideae</taxon>
        <taxon>Anserineae</taxon>
        <taxon>Spinacia</taxon>
    </lineage>
</organism>
<gene>
    <name evidence="3" type="primary">LOC110776858</name>
</gene>
<dbReference type="Pfam" id="PF14009">
    <property type="entry name" value="PADRE"/>
    <property type="match status" value="1"/>
</dbReference>
<sequence length="211" mass="23607">MGNSLRCCLACVLPCGALDLIRIVHLNGYVEEITRVVTAGEILDAYPNHVLSKPCSQGNNMVRKIMILSPDSELKRGSIYFLIPDSSLPSKKSKKNKINAPKSIHHDQLIVHDHKLISKSKSIVHDHKLISKSKSITTQVNHDIHDAKVLSLDLSKLEDNQENSNINNNVLVCEAKLLNSKSKSGKHQRRRSSRGKSGIWQPHLEIITEDF</sequence>
<keyword evidence="1" id="KW-0732">Signal</keyword>
<keyword evidence="2" id="KW-1185">Reference proteome</keyword>
<accession>A0A9R0HWE4</accession>
<dbReference type="RefSeq" id="XP_021837109.1">
    <property type="nucleotide sequence ID" value="XM_021981417.2"/>
</dbReference>
<dbReference type="OrthoDB" id="1856818at2759"/>
<dbReference type="AlphaFoldDB" id="A0A9R0HWE4"/>
<reference evidence="2" key="1">
    <citation type="journal article" date="2021" name="Nat. Commun.">
        <title>Genomic analyses provide insights into spinach domestication and the genetic basis of agronomic traits.</title>
        <authorList>
            <person name="Cai X."/>
            <person name="Sun X."/>
            <person name="Xu C."/>
            <person name="Sun H."/>
            <person name="Wang X."/>
            <person name="Ge C."/>
            <person name="Zhang Z."/>
            <person name="Wang Q."/>
            <person name="Fei Z."/>
            <person name="Jiao C."/>
            <person name="Wang Q."/>
        </authorList>
    </citation>
    <scope>NUCLEOTIDE SEQUENCE [LARGE SCALE GENOMIC DNA]</scope>
    <source>
        <strain evidence="2">cv. Varoflay</strain>
    </source>
</reference>
<dbReference type="Proteomes" id="UP000813463">
    <property type="component" value="Chromosome 6"/>
</dbReference>
<dbReference type="KEGG" id="soe:110776858"/>
<dbReference type="GeneID" id="110776858"/>
<reference evidence="3" key="2">
    <citation type="submission" date="2025-08" db="UniProtKB">
        <authorList>
            <consortium name="RefSeq"/>
        </authorList>
    </citation>
    <scope>IDENTIFICATION</scope>
    <source>
        <tissue evidence="3">Leaf</tissue>
    </source>
</reference>
<evidence type="ECO:0000313" key="3">
    <source>
        <dbReference type="RefSeq" id="XP_021837109.1"/>
    </source>
</evidence>
<name>A0A9R0HWE4_SPIOL</name>
<evidence type="ECO:0000256" key="1">
    <source>
        <dbReference type="SAM" id="SignalP"/>
    </source>
</evidence>